<feature type="compositionally biased region" description="Gly residues" evidence="4">
    <location>
        <begin position="403"/>
        <end position="414"/>
    </location>
</feature>
<dbReference type="Pfam" id="PF11502">
    <property type="entry name" value="BCL9"/>
    <property type="match status" value="1"/>
</dbReference>
<comment type="similarity">
    <text evidence="2">Belongs to the BCL9 family.</text>
</comment>
<feature type="region of interest" description="Disordered" evidence="4">
    <location>
        <begin position="846"/>
        <end position="969"/>
    </location>
</feature>
<feature type="compositionally biased region" description="Basic and acidic residues" evidence="4">
    <location>
        <begin position="144"/>
        <end position="155"/>
    </location>
</feature>
<feature type="compositionally biased region" description="Low complexity" evidence="4">
    <location>
        <begin position="444"/>
        <end position="453"/>
    </location>
</feature>
<feature type="region of interest" description="Disordered" evidence="4">
    <location>
        <begin position="1142"/>
        <end position="1239"/>
    </location>
</feature>
<reference evidence="6" key="1">
    <citation type="submission" date="2023-04" db="EMBL/GenBank/DDBJ databases">
        <title>Chromosome-level genome of Chaenocephalus aceratus.</title>
        <authorList>
            <person name="Park H."/>
        </authorList>
    </citation>
    <scope>NUCLEOTIDE SEQUENCE</scope>
    <source>
        <strain evidence="6">DE</strain>
        <tissue evidence="6">Muscle</tissue>
    </source>
</reference>
<comment type="caution">
    <text evidence="6">The sequence shown here is derived from an EMBL/GenBank/DDBJ whole genome shotgun (WGS) entry which is preliminary data.</text>
</comment>
<dbReference type="InterPro" id="IPR013083">
    <property type="entry name" value="Znf_RING/FYVE/PHD"/>
</dbReference>
<protein>
    <submittedName>
        <fullName evidence="6">B-cell CLL/lymphoma 9-like protein</fullName>
    </submittedName>
</protein>
<feature type="region of interest" description="Disordered" evidence="4">
    <location>
        <begin position="235"/>
        <end position="351"/>
    </location>
</feature>
<feature type="compositionally biased region" description="Low complexity" evidence="4">
    <location>
        <begin position="254"/>
        <end position="265"/>
    </location>
</feature>
<proteinExistence type="inferred from homology"/>
<dbReference type="InterPro" id="IPR024670">
    <property type="entry name" value="BCL9_beta-catenin-bd_dom"/>
</dbReference>
<dbReference type="EMBL" id="JASDAP010000007">
    <property type="protein sequence ID" value="KAK1899496.1"/>
    <property type="molecule type" value="Genomic_DNA"/>
</dbReference>
<keyword evidence="3" id="KW-0539">Nucleus</keyword>
<evidence type="ECO:0000313" key="7">
    <source>
        <dbReference type="Proteomes" id="UP001228049"/>
    </source>
</evidence>
<evidence type="ECO:0000256" key="4">
    <source>
        <dbReference type="SAM" id="MobiDB-lite"/>
    </source>
</evidence>
<feature type="compositionally biased region" description="Low complexity" evidence="4">
    <location>
        <begin position="27"/>
        <end position="38"/>
    </location>
</feature>
<name>A0AAD9FFM3_DISEL</name>
<feature type="compositionally biased region" description="Polar residues" evidence="4">
    <location>
        <begin position="486"/>
        <end position="495"/>
    </location>
</feature>
<dbReference type="GO" id="GO:1990907">
    <property type="term" value="C:beta-catenin-TCF complex"/>
    <property type="evidence" value="ECO:0007669"/>
    <property type="project" value="TreeGrafter"/>
</dbReference>
<feature type="region of interest" description="Disordered" evidence="4">
    <location>
        <begin position="486"/>
        <end position="525"/>
    </location>
</feature>
<evidence type="ECO:0000256" key="3">
    <source>
        <dbReference type="ARBA" id="ARBA00023242"/>
    </source>
</evidence>
<feature type="region of interest" description="Disordered" evidence="4">
    <location>
        <begin position="1"/>
        <end position="169"/>
    </location>
</feature>
<gene>
    <name evidence="6" type="ORF">KUDE01_000287</name>
</gene>
<dbReference type="InterPro" id="IPR015668">
    <property type="entry name" value="Bcl-9/Bcl-9l"/>
</dbReference>
<dbReference type="PANTHER" id="PTHR15185:SF3">
    <property type="entry name" value="B-CELL CLL_LYMPHOMA 9-LIKE PROTEIN"/>
    <property type="match status" value="1"/>
</dbReference>
<feature type="domain" description="B-cell lymphoma 9 beta-catenin binding" evidence="5">
    <location>
        <begin position="375"/>
        <end position="411"/>
    </location>
</feature>
<feature type="compositionally biased region" description="Polar residues" evidence="4">
    <location>
        <begin position="286"/>
        <end position="313"/>
    </location>
</feature>
<feature type="compositionally biased region" description="Low complexity" evidence="4">
    <location>
        <begin position="500"/>
        <end position="525"/>
    </location>
</feature>
<sequence length="1408" mass="148084">MHPDNKLANHGKQVTSDNQSRIPSVNQQAQQQQQQGAAGHLGPKGVGAGSHGVKTNQISPGNPGLKAVSQSVSSVGGMLKTKSKRERSVSMDSGDSRSAVPPALETDAKGEGVMRSKRRCVLEKKQPYSGDEWCSGPDTEEDEDKPHTATHRERGLAGPVPGLPDRLSAGPVAEAARPVMGCGVGPGLKTEQPQPSQQVVYVFTTNLANSAAEAVFKGQSDSILLFHQQNVSRTKLEQGHPSAKLPNLSEKVHSSSSPPTDTPKSQGGTPRPASAGIGGPMHPAGTPTSAGHSDNESSQTRPGEGSGNNSIVVQRSEGGVTATPSGPVPGTGNGEGAGGMSLPLATVSPSGSPSILSAHLLGDIGQRIGPVNMDGLSKEQLEHRERSLQTLRDIERLLLRSGASGGPGGPGDPGGPNNNTGNNSSNLNNNNNTDRSGILDGRDNGTNSSGNCSSGNMLASALGPMGGMKKYEEPLQSIISQTQTLAGPTLDSPQMDSHHNLQQHPHHQLSSPGLDMGPLLGPDGLTPEQIAWRKLQEEYYHEKRRQQEVQPPTHPQHFRMMNEIGMHGGPMMMRGPPPPYHSKPGDQQWGPGNMMGGGNARMIDMHQEGPRGPRFLGQMQRGPPGGGGFPGSKGGVLSVEGLGPQRPARPGMIWLEDMPNNIGGGGGPFQGCYPGGPPQHLQGDTEHLLTHEEMFRLMEKRQMQGLPRFELERLIKQQQQGNLAQRIMDNPGGPEFHNLGMGRGPPSSRGDPMDFPGSREIMVSPGGGPQMRDLVDSPLGGNHPMNMNQQMNVQQQQQMMLSQKLRGGPAVPSLEVRGTGLIFNNLAMRCLGLTRKVIIKWEISSVGHHPNLPPASGAGTPSSSSMKSPQIMGSSNLGLHSPSASPGHLKSPAMAAGSPGWASPKTALPSPGGPTSGKVVGNGGSSSTETGQSLPPRSSNSTPISQPGSMNPSIPFTSSPDNPPTQNPLSLIMSQMSKYAMPSSTPLYHDAIKTISTSDDEMLPDRPLLSGVSIGGNMGNSQASQMLVSQCSIGSHSDPQSPMGIVSQGQQHLSHDASGPMLSSPNPMGMPAMNSAMMGGGAPDGMGPCNVSPLSQNQMAGFSRIHQPPHGPMHSPIGGMSHNFHQSNEDILSPQQLHLLRKGHPHQRPSHPSDSFASLPMGDGADLSDVMRTSHTGIPEFDLSRIIPSDKPSSTLQYFPKSEPHQNPHQGPQATSQQLLKQLSSGPPHGGGHSSNPHLANLQNMMAEQQLAPHPSHGGIRHNMGIPHGGSRGMVPGGGMGPMCPPGHMMGRTGIGPQQQLQHQQAMMANSLLHHPSNPYPGMMSSQQHSHNLMAQQNIMMMQAKQRGMSLPGDPFGPQGPLMSPQGPMMAPNHPQAGMMGPQSLRQRGMSLDSPLGYGPGGMANMPF</sequence>
<dbReference type="GO" id="GO:0003713">
    <property type="term" value="F:transcription coactivator activity"/>
    <property type="evidence" value="ECO:0007669"/>
    <property type="project" value="InterPro"/>
</dbReference>
<dbReference type="GO" id="GO:0045944">
    <property type="term" value="P:positive regulation of transcription by RNA polymerase II"/>
    <property type="evidence" value="ECO:0007669"/>
    <property type="project" value="TreeGrafter"/>
</dbReference>
<accession>A0AAD9FFM3</accession>
<dbReference type="Proteomes" id="UP001228049">
    <property type="component" value="Unassembled WGS sequence"/>
</dbReference>
<feature type="compositionally biased region" description="Gly residues" evidence="4">
    <location>
        <begin position="329"/>
        <end position="339"/>
    </location>
</feature>
<feature type="compositionally biased region" description="Polar residues" evidence="4">
    <location>
        <begin position="1205"/>
        <end position="1223"/>
    </location>
</feature>
<feature type="compositionally biased region" description="Low complexity" evidence="4">
    <location>
        <begin position="854"/>
        <end position="875"/>
    </location>
</feature>
<evidence type="ECO:0000256" key="1">
    <source>
        <dbReference type="ARBA" id="ARBA00004123"/>
    </source>
</evidence>
<feature type="compositionally biased region" description="Low complexity" evidence="4">
    <location>
        <begin position="415"/>
        <end position="432"/>
    </location>
</feature>
<keyword evidence="7" id="KW-1185">Reference proteome</keyword>
<feature type="compositionally biased region" description="Polar residues" evidence="4">
    <location>
        <begin position="928"/>
        <end position="960"/>
    </location>
</feature>
<feature type="compositionally biased region" description="Polar residues" evidence="4">
    <location>
        <begin position="12"/>
        <end position="26"/>
    </location>
</feature>
<dbReference type="GO" id="GO:0008013">
    <property type="term" value="F:beta-catenin binding"/>
    <property type="evidence" value="ECO:0007669"/>
    <property type="project" value="InterPro"/>
</dbReference>
<feature type="compositionally biased region" description="Basic and acidic residues" evidence="4">
    <location>
        <begin position="106"/>
        <end position="126"/>
    </location>
</feature>
<organism evidence="6 7">
    <name type="scientific">Dissostichus eleginoides</name>
    <name type="common">Patagonian toothfish</name>
    <name type="synonym">Dissostichus amissus</name>
    <dbReference type="NCBI Taxonomy" id="100907"/>
    <lineage>
        <taxon>Eukaryota</taxon>
        <taxon>Metazoa</taxon>
        <taxon>Chordata</taxon>
        <taxon>Craniata</taxon>
        <taxon>Vertebrata</taxon>
        <taxon>Euteleostomi</taxon>
        <taxon>Actinopterygii</taxon>
        <taxon>Neopterygii</taxon>
        <taxon>Teleostei</taxon>
        <taxon>Neoteleostei</taxon>
        <taxon>Acanthomorphata</taxon>
        <taxon>Eupercaria</taxon>
        <taxon>Perciformes</taxon>
        <taxon>Notothenioidei</taxon>
        <taxon>Nototheniidae</taxon>
        <taxon>Dissostichus</taxon>
    </lineage>
</organism>
<feature type="region of interest" description="Disordered" evidence="4">
    <location>
        <begin position="400"/>
        <end position="453"/>
    </location>
</feature>
<dbReference type="GO" id="GO:0030512">
    <property type="term" value="P:negative regulation of transforming growth factor beta receptor signaling pathway"/>
    <property type="evidence" value="ECO:0007669"/>
    <property type="project" value="TreeGrafter"/>
</dbReference>
<evidence type="ECO:0000313" key="6">
    <source>
        <dbReference type="EMBL" id="KAK1899496.1"/>
    </source>
</evidence>
<dbReference type="Gene3D" id="3.30.40.10">
    <property type="entry name" value="Zinc/RING finger domain, C3HC4 (zinc finger)"/>
    <property type="match status" value="1"/>
</dbReference>
<comment type="subcellular location">
    <subcellularLocation>
        <location evidence="1">Nucleus</location>
    </subcellularLocation>
</comment>
<evidence type="ECO:0000259" key="5">
    <source>
        <dbReference type="Pfam" id="PF11502"/>
    </source>
</evidence>
<evidence type="ECO:0000256" key="2">
    <source>
        <dbReference type="ARBA" id="ARBA00009200"/>
    </source>
</evidence>
<dbReference type="PANTHER" id="PTHR15185">
    <property type="entry name" value="BCL9"/>
    <property type="match status" value="1"/>
</dbReference>
<dbReference type="GO" id="GO:0060070">
    <property type="term" value="P:canonical Wnt signaling pathway"/>
    <property type="evidence" value="ECO:0007669"/>
    <property type="project" value="InterPro"/>
</dbReference>